<comment type="caution">
    <text evidence="3">The sequence shown here is derived from an EMBL/GenBank/DDBJ whole genome shotgun (WGS) entry which is preliminary data.</text>
</comment>
<protein>
    <submittedName>
        <fullName evidence="3">Transposase</fullName>
    </submittedName>
</protein>
<feature type="non-terminal residue" evidence="3">
    <location>
        <position position="51"/>
    </location>
</feature>
<dbReference type="EMBL" id="PELP01000376">
    <property type="protein sequence ID" value="RTH02163.1"/>
    <property type="molecule type" value="Genomic_DNA"/>
</dbReference>
<gene>
    <name evidence="3" type="ORF">CSW47_05265</name>
    <name evidence="2" type="ORF">CSW47_11255</name>
    <name evidence="1" type="ORF">CSW47_14615</name>
</gene>
<dbReference type="Proteomes" id="UP000286734">
    <property type="component" value="Unassembled WGS sequence"/>
</dbReference>
<evidence type="ECO:0000313" key="2">
    <source>
        <dbReference type="EMBL" id="RTH02163.1"/>
    </source>
</evidence>
<accession>A0A430RDG7</accession>
<dbReference type="EMBL" id="PELP01000115">
    <property type="protein sequence ID" value="RTH05450.1"/>
    <property type="molecule type" value="Genomic_DNA"/>
</dbReference>
<evidence type="ECO:0000313" key="1">
    <source>
        <dbReference type="EMBL" id="RTH00068.1"/>
    </source>
</evidence>
<organism evidence="3 4">
    <name type="scientific">Thermus scotoductus</name>
    <dbReference type="NCBI Taxonomy" id="37636"/>
    <lineage>
        <taxon>Bacteria</taxon>
        <taxon>Thermotogati</taxon>
        <taxon>Deinococcota</taxon>
        <taxon>Deinococci</taxon>
        <taxon>Thermales</taxon>
        <taxon>Thermaceae</taxon>
        <taxon>Thermus</taxon>
    </lineage>
</organism>
<sequence length="51" mass="6054">MQQDREHPLYYLDAETLLVAIYIWVDDELKALQAQGFKLPRKQRHQKATLA</sequence>
<proteinExistence type="predicted"/>
<evidence type="ECO:0000313" key="4">
    <source>
        <dbReference type="Proteomes" id="UP000286734"/>
    </source>
</evidence>
<dbReference type="EMBL" id="PELP01000559">
    <property type="protein sequence ID" value="RTH00068.1"/>
    <property type="molecule type" value="Genomic_DNA"/>
</dbReference>
<dbReference type="AlphaFoldDB" id="A0A430RDG7"/>
<reference evidence="3 4" key="1">
    <citation type="journal article" date="2019" name="Extremophiles">
        <title>Biogeography of thermophiles and predominance of Thermus scotoductus in domestic water heaters.</title>
        <authorList>
            <person name="Wilpiszeski R.L."/>
            <person name="Zhang Z."/>
            <person name="House C.H."/>
        </authorList>
    </citation>
    <scope>NUCLEOTIDE SEQUENCE [LARGE SCALE GENOMIC DNA]</scope>
    <source>
        <strain evidence="3 4">34_S34</strain>
    </source>
</reference>
<evidence type="ECO:0000313" key="3">
    <source>
        <dbReference type="EMBL" id="RTH05450.1"/>
    </source>
</evidence>
<name>A0A430RDG7_THESC</name>